<dbReference type="PANTHER" id="PTHR45638">
    <property type="entry name" value="CYCLIC NUCLEOTIDE-GATED CATION CHANNEL SUBUNIT A"/>
    <property type="match status" value="1"/>
</dbReference>
<dbReference type="GO" id="GO:0016020">
    <property type="term" value="C:membrane"/>
    <property type="evidence" value="ECO:0007669"/>
    <property type="project" value="UniProtKB-SubCell"/>
</dbReference>
<feature type="transmembrane region" description="Helical" evidence="10">
    <location>
        <begin position="591"/>
        <end position="610"/>
    </location>
</feature>
<comment type="subcellular location">
    <subcellularLocation>
        <location evidence="1">Membrane</location>
        <topology evidence="1">Multi-pass membrane protein</topology>
    </subcellularLocation>
</comment>
<dbReference type="Proteomes" id="UP001165082">
    <property type="component" value="Unassembled WGS sequence"/>
</dbReference>
<feature type="compositionally biased region" description="Basic residues" evidence="9">
    <location>
        <begin position="463"/>
        <end position="473"/>
    </location>
</feature>
<feature type="transmembrane region" description="Helical" evidence="10">
    <location>
        <begin position="7"/>
        <end position="27"/>
    </location>
</feature>
<comment type="caution">
    <text evidence="12">The sequence shown here is derived from an EMBL/GenBank/DDBJ whole genome shotgun (WGS) entry which is preliminary data.</text>
</comment>
<dbReference type="OrthoDB" id="421226at2759"/>
<sequence>MRYLNTWLLWDILGFFPFYFVALGAGVERPQAIILLGFQMLKLVRYFSFWRYVEVYCARNQYDLSAAFIEISKVIILIVILLVVFGCVLITIGCPNHENAYCNFDCTGANCTDDTESWMEAGVLPSDIEFNFIHQINSAVYVVAQALYTIGYGDVTVSTNLAEKIFTTIMMLVGSFSFAVTIAVMSSVIANQDILYMEFRQNMESLSDYMHHHAMPDALQQKLQNHFSYLYAMQYGKLEIDILGHLPKSLRSEVMKLNVPLLESVPFCKGLRSLPFLVEEMAKLLKPRTYSPNEAVVVRDAPIRDVFIIRNGKVNVLLPSDDKSTLESLLVGDHFGAFEFFFGTPSEYGYVTASFTELLSLQRKDFEELMLSPMFDAEARSIDFTVVLINSELLPGAVGRVKSNESGKTEQGEAKDDDVASKDFIDELKKWATNQAAVDKMASAVTTEQQAFFGGSPGTQSRMRTRRNSKRPSFHRDSSVRSASSIDEEGEGEKFLGVVLTFLDYLEQRKKMRGKVEQMQKNIGKKNKLLEMMDDTEGEEKAKGVILANSLFRVVWDVTLLISTTWSSLAIPYRLYVQSRAEGSPWGDELGFGIFVDYVFDAFCFVNIILNARFFANTEINENGKLTNIVDKELIFGEYWHSGRMTLDIFIAIPYDLLGFAFGAWNFCRVPKMLASFRFPYLVGRVKEHLDRHKVHVSLDAVLAINLTVASIVFTHWSSCMWAMMGENLGEGYQEEKAGFVASVYYSLTTMTTVGFGDITPVTVNGRWFGIAMMILGSCFTAGVIANITAMAHKIEIAEDNVQHVTTCVEKYMLEKELPFDIVERCNRYFQMLNHMQDSAKVERKLIPPAFLPAIANHNHAEVITSAPLFSTVKGSSGLTQSIALLLKEQIVVQGDWIIHDNPSHHQWYYLREGIVHLKNDKGELLESIKTTNGQAQTRCFGEYSLFNLKQHFHAYSSDNCVLTSLHPVDFRSLENVYPEEFKKMEEFVEQLVKKESTRTALQMQELKSARRNSLMYEMISATKSLGSSDLSKPNVFVRTFRYFRGDSVCSPDSNFQLYWNMFVFFVLSYNLFMVPFRLAFDNSDSLNFGLIADYFGDFVWLLDSRLRMTSFAYTEGDKVIKDKKKIRARYFEGGWYKGKSLYDMLSLLPVELCVLGVSFGGSLSILQTFSAFRALKMLRFGWLSEHIRCIDVLFLKLTNNSYKNELKVSKLLFTILLSAHWLGSFFFLIAFLENEAGASNWADCSSSIKANHLWGCPAGEGDPVVPMSTFDMYVRSVYWATTALTTAGYGDVSATTQAEQGFSIFVLVIGTLLFATVIANLEEIVAQVDVTSTLFQMKVDEVKAYMTMRNVSFEVVEEVGKYYDTLWLKQRGAGESDVLRYLPDRIKHEVLKHHCDKMLTSAPVFEKFEHRVIDRILDSLVSDFFLKGDKVYEKGECATELFLITRGDVDLLDGKDKFMTVRSPSLLGEGEFFNHEPRYCAAVASDFTCAFILEHTKLIKLLNSDPMHEEVFRTQIKAAADRIDTTGKMEKMKQNLKKGGKMAQMMMLGDEMEEKKDLVFLPDSVFKRRWDMLLMLITTCNFVFIPLRVAFYGEGMKDEGTEWIWFGLGLLFDSVFWVDMFFNIRLFAVIKEGLLVSERHDFREIYLKGQFKWDLLASLPCDAVVFLAGQKVIRTVALVRCFRFLHLGRLPRLLQSMIDFAEESGLRYKAGIWNCIRMVFFVLLTTHWFACIIYYLAILRGLGDELSWTSGTDLEDEDLSLEIRYTTSLYWSVYTITLVGYGDITLKSKSEMAFAVISMLTGSVLCDAGITAIMSSLVNAMDASAGQANAWSQVIAKYVKHRQLPDQLTDMIFGFFVHQQLSDDNLDEVVVLAKQPRSVRRRLLEDVCFAGMVNFAALKPYKPGFVKSICHTMQPYLALPAEIIIAKDGTADKVFLIVKGRVQVLEEVEEGGAEEPLYKVIHNCEDGSIVGDFKPSTYTFRAAEYTECYVLHIDDYIECFSFITQSSRGRKASKKNLADDFANVVNDATQIHHGTGFMIAKKERRKTTLNVAMNKFAGLKRKVEGSSGRIRLSGRSTTDSGGMDSGRSGPGGPNKAMSVVPILE</sequence>
<feature type="transmembrane region" description="Helical" evidence="10">
    <location>
        <begin position="697"/>
        <end position="718"/>
    </location>
</feature>
<protein>
    <recommendedName>
        <fullName evidence="11">Cyclic nucleotide-binding domain-containing protein</fullName>
    </recommendedName>
</protein>
<dbReference type="PROSITE" id="PS50042">
    <property type="entry name" value="CNMP_BINDING_3"/>
    <property type="match status" value="3"/>
</dbReference>
<gene>
    <name evidence="12" type="ORF">TrRE_jg11175</name>
</gene>
<dbReference type="InterPro" id="IPR003280">
    <property type="entry name" value="2pore_dom_K_chnl"/>
</dbReference>
<dbReference type="PANTHER" id="PTHR45638:SF11">
    <property type="entry name" value="CYCLIC NUCLEOTIDE-GATED CATION CHANNEL SUBUNIT A"/>
    <property type="match status" value="1"/>
</dbReference>
<evidence type="ECO:0000259" key="11">
    <source>
        <dbReference type="PROSITE" id="PS50042"/>
    </source>
</evidence>
<feature type="domain" description="Cyclic nucleotide-binding" evidence="11">
    <location>
        <begin position="1898"/>
        <end position="1984"/>
    </location>
</feature>
<feature type="transmembrane region" description="Helical" evidence="10">
    <location>
        <begin position="74"/>
        <end position="93"/>
    </location>
</feature>
<evidence type="ECO:0000256" key="9">
    <source>
        <dbReference type="SAM" id="MobiDB-lite"/>
    </source>
</evidence>
<evidence type="ECO:0000256" key="10">
    <source>
        <dbReference type="SAM" id="Phobius"/>
    </source>
</evidence>
<feature type="transmembrane region" description="Helical" evidence="10">
    <location>
        <begin position="768"/>
        <end position="792"/>
    </location>
</feature>
<feature type="transmembrane region" description="Helical" evidence="10">
    <location>
        <begin position="1058"/>
        <end position="1075"/>
    </location>
</feature>
<dbReference type="SMART" id="SM00100">
    <property type="entry name" value="cNMP"/>
    <property type="match status" value="3"/>
</dbReference>
<proteinExistence type="predicted"/>
<feature type="transmembrane region" description="Helical" evidence="10">
    <location>
        <begin position="1148"/>
        <end position="1170"/>
    </location>
</feature>
<dbReference type="SUPFAM" id="SSF81324">
    <property type="entry name" value="Voltage-gated potassium channels"/>
    <property type="match status" value="4"/>
</dbReference>
<name>A0A9W7AJQ3_9STRA</name>
<evidence type="ECO:0000313" key="13">
    <source>
        <dbReference type="Proteomes" id="UP001165082"/>
    </source>
</evidence>
<feature type="transmembrane region" description="Helical" evidence="10">
    <location>
        <begin position="1719"/>
        <end position="1744"/>
    </location>
</feature>
<evidence type="ECO:0000256" key="7">
    <source>
        <dbReference type="ARBA" id="ARBA00023286"/>
    </source>
</evidence>
<evidence type="ECO:0000313" key="12">
    <source>
        <dbReference type="EMBL" id="GMH74166.1"/>
    </source>
</evidence>
<dbReference type="GO" id="GO:0005221">
    <property type="term" value="F:intracellularly cyclic nucleotide-activated monoatomic cation channel activity"/>
    <property type="evidence" value="ECO:0007669"/>
    <property type="project" value="InterPro"/>
</dbReference>
<dbReference type="Pfam" id="PF00520">
    <property type="entry name" value="Ion_trans"/>
    <property type="match status" value="4"/>
</dbReference>
<feature type="transmembrane region" description="Helical" evidence="10">
    <location>
        <begin position="1212"/>
        <end position="1233"/>
    </location>
</feature>
<evidence type="ECO:0000256" key="3">
    <source>
        <dbReference type="ARBA" id="ARBA00022692"/>
    </source>
</evidence>
<feature type="domain" description="Cyclic nucleotide-binding" evidence="11">
    <location>
        <begin position="1405"/>
        <end position="1503"/>
    </location>
</feature>
<keyword evidence="13" id="KW-1185">Reference proteome</keyword>
<evidence type="ECO:0000256" key="5">
    <source>
        <dbReference type="ARBA" id="ARBA00023065"/>
    </source>
</evidence>
<accession>A0A9W7AJQ3</accession>
<feature type="region of interest" description="Disordered" evidence="9">
    <location>
        <begin position="452"/>
        <end position="486"/>
    </location>
</feature>
<dbReference type="PRINTS" id="PR01333">
    <property type="entry name" value="2POREKCHANEL"/>
</dbReference>
<keyword evidence="6 10" id="KW-0472">Membrane</keyword>
<dbReference type="Pfam" id="PF00027">
    <property type="entry name" value="cNMP_binding"/>
    <property type="match status" value="2"/>
</dbReference>
<dbReference type="GO" id="GO:0044877">
    <property type="term" value="F:protein-containing complex binding"/>
    <property type="evidence" value="ECO:0007669"/>
    <property type="project" value="TreeGrafter"/>
</dbReference>
<evidence type="ECO:0000256" key="8">
    <source>
        <dbReference type="ARBA" id="ARBA00023303"/>
    </source>
</evidence>
<feature type="transmembrane region" description="Helical" evidence="10">
    <location>
        <begin position="551"/>
        <end position="571"/>
    </location>
</feature>
<feature type="transmembrane region" description="Helical" evidence="10">
    <location>
        <begin position="1604"/>
        <end position="1623"/>
    </location>
</feature>
<dbReference type="InterPro" id="IPR050866">
    <property type="entry name" value="CNG_cation_channel"/>
</dbReference>
<keyword evidence="2" id="KW-0813">Transport</keyword>
<evidence type="ECO:0000256" key="2">
    <source>
        <dbReference type="ARBA" id="ARBA00022448"/>
    </source>
</evidence>
<dbReference type="CDD" id="cd00038">
    <property type="entry name" value="CAP_ED"/>
    <property type="match status" value="3"/>
</dbReference>
<dbReference type="Gene3D" id="2.60.120.10">
    <property type="entry name" value="Jelly Rolls"/>
    <property type="match status" value="4"/>
</dbReference>
<dbReference type="EMBL" id="BRXZ01001563">
    <property type="protein sequence ID" value="GMH74166.1"/>
    <property type="molecule type" value="Genomic_DNA"/>
</dbReference>
<keyword evidence="7" id="KW-1071">Ligand-gated ion channel</keyword>
<dbReference type="Gene3D" id="1.10.287.630">
    <property type="entry name" value="Helix hairpin bin"/>
    <property type="match status" value="2"/>
</dbReference>
<dbReference type="GO" id="GO:0005267">
    <property type="term" value="F:potassium channel activity"/>
    <property type="evidence" value="ECO:0007669"/>
    <property type="project" value="InterPro"/>
</dbReference>
<dbReference type="Gene3D" id="1.10.287.70">
    <property type="match status" value="4"/>
</dbReference>
<feature type="compositionally biased region" description="Low complexity" evidence="9">
    <location>
        <begin position="2068"/>
        <end position="2088"/>
    </location>
</feature>
<evidence type="ECO:0000256" key="1">
    <source>
        <dbReference type="ARBA" id="ARBA00004141"/>
    </source>
</evidence>
<keyword evidence="4 10" id="KW-1133">Transmembrane helix</keyword>
<dbReference type="FunFam" id="1.10.287.630:FF:000001">
    <property type="entry name" value="Cyclic nucleotide-gated channel alpha 3"/>
    <property type="match status" value="1"/>
</dbReference>
<keyword evidence="8" id="KW-0407">Ion channel</keyword>
<feature type="transmembrane region" description="Helical" evidence="10">
    <location>
        <begin position="33"/>
        <end position="53"/>
    </location>
</feature>
<dbReference type="InterPro" id="IPR014710">
    <property type="entry name" value="RmlC-like_jellyroll"/>
</dbReference>
<dbReference type="SUPFAM" id="SSF51206">
    <property type="entry name" value="cAMP-binding domain-like"/>
    <property type="match status" value="4"/>
</dbReference>
<feature type="region of interest" description="Disordered" evidence="9">
    <location>
        <begin position="2068"/>
        <end position="2105"/>
    </location>
</feature>
<organism evidence="12 13">
    <name type="scientific">Triparma retinervis</name>
    <dbReference type="NCBI Taxonomy" id="2557542"/>
    <lineage>
        <taxon>Eukaryota</taxon>
        <taxon>Sar</taxon>
        <taxon>Stramenopiles</taxon>
        <taxon>Ochrophyta</taxon>
        <taxon>Bolidophyceae</taxon>
        <taxon>Parmales</taxon>
        <taxon>Triparmaceae</taxon>
        <taxon>Triparma</taxon>
    </lineage>
</organism>
<feature type="domain" description="Cyclic nucleotide-binding" evidence="11">
    <location>
        <begin position="280"/>
        <end position="370"/>
    </location>
</feature>
<feature type="transmembrane region" description="Helical" evidence="10">
    <location>
        <begin position="1573"/>
        <end position="1592"/>
    </location>
</feature>
<evidence type="ECO:0000256" key="6">
    <source>
        <dbReference type="ARBA" id="ARBA00023136"/>
    </source>
</evidence>
<dbReference type="InterPro" id="IPR000595">
    <property type="entry name" value="cNMP-bd_dom"/>
</dbReference>
<keyword evidence="3 10" id="KW-0812">Transmembrane</keyword>
<reference evidence="12" key="1">
    <citation type="submission" date="2022-07" db="EMBL/GenBank/DDBJ databases">
        <title>Genome analysis of Parmales, a sister group of diatoms, reveals the evolutionary specialization of diatoms from phago-mixotrophs to photoautotrophs.</title>
        <authorList>
            <person name="Ban H."/>
            <person name="Sato S."/>
            <person name="Yoshikawa S."/>
            <person name="Kazumasa Y."/>
            <person name="Nakamura Y."/>
            <person name="Ichinomiya M."/>
            <person name="Saitoh K."/>
            <person name="Sato N."/>
            <person name="Blanc-Mathieu R."/>
            <person name="Endo H."/>
            <person name="Kuwata A."/>
            <person name="Ogata H."/>
        </authorList>
    </citation>
    <scope>NUCLEOTIDE SEQUENCE</scope>
</reference>
<dbReference type="InterPro" id="IPR018490">
    <property type="entry name" value="cNMP-bd_dom_sf"/>
</dbReference>
<feature type="transmembrane region" description="Helical" evidence="10">
    <location>
        <begin position="1303"/>
        <end position="1322"/>
    </location>
</feature>
<dbReference type="InterPro" id="IPR005821">
    <property type="entry name" value="Ion_trans_dom"/>
</dbReference>
<evidence type="ECO:0000256" key="4">
    <source>
        <dbReference type="ARBA" id="ARBA00022989"/>
    </source>
</evidence>
<keyword evidence="5" id="KW-0406">Ion transport</keyword>
<feature type="transmembrane region" description="Helical" evidence="10">
    <location>
        <begin position="165"/>
        <end position="190"/>
    </location>
</feature>